<keyword evidence="3" id="KW-1185">Reference proteome</keyword>
<evidence type="ECO:0000313" key="2">
    <source>
        <dbReference type="EnsemblProtists" id="EKX39541"/>
    </source>
</evidence>
<dbReference type="KEGG" id="gtt:GUITHDRAFT_154371"/>
<gene>
    <name evidence="1" type="ORF">GUITHDRAFT_154371</name>
</gene>
<sequence>MKEYDSRGSKNQMHCLSPQFLGASWQPKAERSERKDSALDPAWCPFWEAFQRDPVKW</sequence>
<protein>
    <submittedName>
        <fullName evidence="1 2">Uncharacterized protein</fullName>
    </submittedName>
</protein>
<dbReference type="Proteomes" id="UP000011087">
    <property type="component" value="Unassembled WGS sequence"/>
</dbReference>
<dbReference type="GeneID" id="17296353"/>
<reference evidence="1 3" key="1">
    <citation type="journal article" date="2012" name="Nature">
        <title>Algal genomes reveal evolutionary mosaicism and the fate of nucleomorphs.</title>
        <authorList>
            <consortium name="DOE Joint Genome Institute"/>
            <person name="Curtis B.A."/>
            <person name="Tanifuji G."/>
            <person name="Burki F."/>
            <person name="Gruber A."/>
            <person name="Irimia M."/>
            <person name="Maruyama S."/>
            <person name="Arias M.C."/>
            <person name="Ball S.G."/>
            <person name="Gile G.H."/>
            <person name="Hirakawa Y."/>
            <person name="Hopkins J.F."/>
            <person name="Kuo A."/>
            <person name="Rensing S.A."/>
            <person name="Schmutz J."/>
            <person name="Symeonidi A."/>
            <person name="Elias M."/>
            <person name="Eveleigh R.J."/>
            <person name="Herman E.K."/>
            <person name="Klute M.J."/>
            <person name="Nakayama T."/>
            <person name="Obornik M."/>
            <person name="Reyes-Prieto A."/>
            <person name="Armbrust E.V."/>
            <person name="Aves S.J."/>
            <person name="Beiko R.G."/>
            <person name="Coutinho P."/>
            <person name="Dacks J.B."/>
            <person name="Durnford D.G."/>
            <person name="Fast N.M."/>
            <person name="Green B.R."/>
            <person name="Grisdale C.J."/>
            <person name="Hempel F."/>
            <person name="Henrissat B."/>
            <person name="Hoppner M.P."/>
            <person name="Ishida K."/>
            <person name="Kim E."/>
            <person name="Koreny L."/>
            <person name="Kroth P.G."/>
            <person name="Liu Y."/>
            <person name="Malik S.B."/>
            <person name="Maier U.G."/>
            <person name="McRose D."/>
            <person name="Mock T."/>
            <person name="Neilson J.A."/>
            <person name="Onodera N.T."/>
            <person name="Poole A.M."/>
            <person name="Pritham E.J."/>
            <person name="Richards T.A."/>
            <person name="Rocap G."/>
            <person name="Roy S.W."/>
            <person name="Sarai C."/>
            <person name="Schaack S."/>
            <person name="Shirato S."/>
            <person name="Slamovits C.H."/>
            <person name="Spencer D.F."/>
            <person name="Suzuki S."/>
            <person name="Worden A.Z."/>
            <person name="Zauner S."/>
            <person name="Barry K."/>
            <person name="Bell C."/>
            <person name="Bharti A.K."/>
            <person name="Crow J.A."/>
            <person name="Grimwood J."/>
            <person name="Kramer R."/>
            <person name="Lindquist E."/>
            <person name="Lucas S."/>
            <person name="Salamov A."/>
            <person name="McFadden G.I."/>
            <person name="Lane C.E."/>
            <person name="Keeling P.J."/>
            <person name="Gray M.W."/>
            <person name="Grigoriev I.V."/>
            <person name="Archibald J.M."/>
        </authorList>
    </citation>
    <scope>NUCLEOTIDE SEQUENCE</scope>
    <source>
        <strain evidence="1 3">CCMP2712</strain>
    </source>
</reference>
<dbReference type="RefSeq" id="XP_005826521.1">
    <property type="nucleotide sequence ID" value="XM_005826464.1"/>
</dbReference>
<proteinExistence type="predicted"/>
<dbReference type="PaxDb" id="55529-EKX39541"/>
<evidence type="ECO:0000313" key="1">
    <source>
        <dbReference type="EMBL" id="EKX39541.1"/>
    </source>
</evidence>
<name>L1ITE7_GUITC</name>
<organism evidence="1">
    <name type="scientific">Guillardia theta (strain CCMP2712)</name>
    <name type="common">Cryptophyte</name>
    <dbReference type="NCBI Taxonomy" id="905079"/>
    <lineage>
        <taxon>Eukaryota</taxon>
        <taxon>Cryptophyceae</taxon>
        <taxon>Pyrenomonadales</taxon>
        <taxon>Geminigeraceae</taxon>
        <taxon>Guillardia</taxon>
    </lineage>
</organism>
<dbReference type="EMBL" id="JH993038">
    <property type="protein sequence ID" value="EKX39541.1"/>
    <property type="molecule type" value="Genomic_DNA"/>
</dbReference>
<reference evidence="2" key="3">
    <citation type="submission" date="2016-03" db="UniProtKB">
        <authorList>
            <consortium name="EnsemblProtists"/>
        </authorList>
    </citation>
    <scope>IDENTIFICATION</scope>
</reference>
<dbReference type="EnsemblProtists" id="EKX39541">
    <property type="protein sequence ID" value="EKX39541"/>
    <property type="gene ID" value="GUITHDRAFT_154371"/>
</dbReference>
<reference evidence="3" key="2">
    <citation type="submission" date="2012-11" db="EMBL/GenBank/DDBJ databases">
        <authorList>
            <person name="Kuo A."/>
            <person name="Curtis B.A."/>
            <person name="Tanifuji G."/>
            <person name="Burki F."/>
            <person name="Gruber A."/>
            <person name="Irimia M."/>
            <person name="Maruyama S."/>
            <person name="Arias M.C."/>
            <person name="Ball S.G."/>
            <person name="Gile G.H."/>
            <person name="Hirakawa Y."/>
            <person name="Hopkins J.F."/>
            <person name="Rensing S.A."/>
            <person name="Schmutz J."/>
            <person name="Symeonidi A."/>
            <person name="Elias M."/>
            <person name="Eveleigh R.J."/>
            <person name="Herman E.K."/>
            <person name="Klute M.J."/>
            <person name="Nakayama T."/>
            <person name="Obornik M."/>
            <person name="Reyes-Prieto A."/>
            <person name="Armbrust E.V."/>
            <person name="Aves S.J."/>
            <person name="Beiko R.G."/>
            <person name="Coutinho P."/>
            <person name="Dacks J.B."/>
            <person name="Durnford D.G."/>
            <person name="Fast N.M."/>
            <person name="Green B.R."/>
            <person name="Grisdale C."/>
            <person name="Hempe F."/>
            <person name="Henrissat B."/>
            <person name="Hoppner M.P."/>
            <person name="Ishida K.-I."/>
            <person name="Kim E."/>
            <person name="Koreny L."/>
            <person name="Kroth P.G."/>
            <person name="Liu Y."/>
            <person name="Malik S.-B."/>
            <person name="Maier U.G."/>
            <person name="McRose D."/>
            <person name="Mock T."/>
            <person name="Neilson J.A."/>
            <person name="Onodera N.T."/>
            <person name="Poole A.M."/>
            <person name="Pritham E.J."/>
            <person name="Richards T.A."/>
            <person name="Rocap G."/>
            <person name="Roy S.W."/>
            <person name="Sarai C."/>
            <person name="Schaack S."/>
            <person name="Shirato S."/>
            <person name="Slamovits C.H."/>
            <person name="Spencer D.F."/>
            <person name="Suzuki S."/>
            <person name="Worden A.Z."/>
            <person name="Zauner S."/>
            <person name="Barry K."/>
            <person name="Bell C."/>
            <person name="Bharti A.K."/>
            <person name="Crow J.A."/>
            <person name="Grimwood J."/>
            <person name="Kramer R."/>
            <person name="Lindquist E."/>
            <person name="Lucas S."/>
            <person name="Salamov A."/>
            <person name="McFadden G.I."/>
            <person name="Lane C.E."/>
            <person name="Keeling P.J."/>
            <person name="Gray M.W."/>
            <person name="Grigoriev I.V."/>
            <person name="Archibald J.M."/>
        </authorList>
    </citation>
    <scope>NUCLEOTIDE SEQUENCE</scope>
    <source>
        <strain evidence="3">CCMP2712</strain>
    </source>
</reference>
<evidence type="ECO:0000313" key="3">
    <source>
        <dbReference type="Proteomes" id="UP000011087"/>
    </source>
</evidence>
<dbReference type="HOGENOM" id="CLU_3000488_0_0_1"/>
<dbReference type="AlphaFoldDB" id="L1ITE7"/>
<accession>L1ITE7</accession>